<evidence type="ECO:0000256" key="5">
    <source>
        <dbReference type="ARBA" id="ARBA00022737"/>
    </source>
</evidence>
<dbReference type="SUPFAM" id="SSF82171">
    <property type="entry name" value="DPP6 N-terminal domain-like"/>
    <property type="match status" value="2"/>
</dbReference>
<accession>A0A8J3XWB1</accession>
<gene>
    <name evidence="9" type="ORF">Psi02_79370</name>
</gene>
<dbReference type="EMBL" id="BOOQ01000074">
    <property type="protein sequence ID" value="GII51513.1"/>
    <property type="molecule type" value="Genomic_DNA"/>
</dbReference>
<dbReference type="RefSeq" id="WP_203980991.1">
    <property type="nucleotide sequence ID" value="NZ_BAAAKY010000043.1"/>
</dbReference>
<keyword evidence="8" id="KW-0732">Signal</keyword>
<dbReference type="PANTHER" id="PTHR38340">
    <property type="entry name" value="S-LAYER PROTEIN"/>
    <property type="match status" value="1"/>
</dbReference>
<dbReference type="Pfam" id="PF00353">
    <property type="entry name" value="HemolysinCabind"/>
    <property type="match status" value="4"/>
</dbReference>
<evidence type="ECO:0000256" key="7">
    <source>
        <dbReference type="ARBA" id="ARBA00023136"/>
    </source>
</evidence>
<dbReference type="GO" id="GO:0005576">
    <property type="term" value="C:extracellular region"/>
    <property type="evidence" value="ECO:0007669"/>
    <property type="project" value="UniProtKB-SubCell"/>
</dbReference>
<evidence type="ECO:0000256" key="4">
    <source>
        <dbReference type="ARBA" id="ARBA00022656"/>
    </source>
</evidence>
<evidence type="ECO:0000256" key="8">
    <source>
        <dbReference type="SAM" id="SignalP"/>
    </source>
</evidence>
<evidence type="ECO:0000256" key="2">
    <source>
        <dbReference type="ARBA" id="ARBA00004613"/>
    </source>
</evidence>
<keyword evidence="7" id="KW-0472">Membrane</keyword>
<keyword evidence="3" id="KW-0964">Secreted</keyword>
<dbReference type="InterPro" id="IPR011049">
    <property type="entry name" value="Serralysin-like_metalloprot_C"/>
</dbReference>
<dbReference type="GO" id="GO:0016020">
    <property type="term" value="C:membrane"/>
    <property type="evidence" value="ECO:0007669"/>
    <property type="project" value="UniProtKB-SubCell"/>
</dbReference>
<dbReference type="Gene3D" id="2.120.10.30">
    <property type="entry name" value="TolB, C-terminal domain"/>
    <property type="match status" value="1"/>
</dbReference>
<name>A0A8J3XWB1_9ACTN</name>
<dbReference type="Gene3D" id="2.150.10.10">
    <property type="entry name" value="Serralysin-like metalloprotease, C-terminal"/>
    <property type="match status" value="3"/>
</dbReference>
<evidence type="ECO:0000256" key="6">
    <source>
        <dbReference type="ARBA" id="ARBA00023026"/>
    </source>
</evidence>
<dbReference type="PANTHER" id="PTHR38340:SF1">
    <property type="entry name" value="S-LAYER PROTEIN"/>
    <property type="match status" value="1"/>
</dbReference>
<proteinExistence type="predicted"/>
<dbReference type="InterPro" id="IPR003995">
    <property type="entry name" value="RTX_toxin_determinant-A"/>
</dbReference>
<evidence type="ECO:0000313" key="9">
    <source>
        <dbReference type="EMBL" id="GII51513.1"/>
    </source>
</evidence>
<dbReference type="GO" id="GO:0090729">
    <property type="term" value="F:toxin activity"/>
    <property type="evidence" value="ECO:0007669"/>
    <property type="project" value="UniProtKB-KW"/>
</dbReference>
<dbReference type="PROSITE" id="PS00330">
    <property type="entry name" value="HEMOLYSIN_CALCIUM"/>
    <property type="match status" value="2"/>
</dbReference>
<dbReference type="Proteomes" id="UP000644610">
    <property type="component" value="Unassembled WGS sequence"/>
</dbReference>
<keyword evidence="10" id="KW-1185">Reference proteome</keyword>
<keyword evidence="5" id="KW-0677">Repeat</keyword>
<dbReference type="InterPro" id="IPR050557">
    <property type="entry name" value="RTX_toxin/Mannuronan_C5-epim"/>
</dbReference>
<feature type="signal peptide" evidence="8">
    <location>
        <begin position="1"/>
        <end position="34"/>
    </location>
</feature>
<dbReference type="InterPro" id="IPR011042">
    <property type="entry name" value="6-blade_b-propeller_TolB-like"/>
</dbReference>
<dbReference type="SUPFAM" id="SSF51120">
    <property type="entry name" value="beta-Roll"/>
    <property type="match status" value="1"/>
</dbReference>
<dbReference type="InterPro" id="IPR018511">
    <property type="entry name" value="Hemolysin-typ_Ca-bd_CS"/>
</dbReference>
<dbReference type="PRINTS" id="PR00313">
    <property type="entry name" value="CABNDNGRPT"/>
</dbReference>
<protein>
    <recommendedName>
        <fullName evidence="11">Calcium-binding protein</fullName>
    </recommendedName>
</protein>
<keyword evidence="6" id="KW-0843">Virulence</keyword>
<evidence type="ECO:0000256" key="3">
    <source>
        <dbReference type="ARBA" id="ARBA00022525"/>
    </source>
</evidence>
<evidence type="ECO:0000313" key="10">
    <source>
        <dbReference type="Proteomes" id="UP000644610"/>
    </source>
</evidence>
<evidence type="ECO:0008006" key="11">
    <source>
        <dbReference type="Google" id="ProtNLM"/>
    </source>
</evidence>
<evidence type="ECO:0000256" key="1">
    <source>
        <dbReference type="ARBA" id="ARBA00004370"/>
    </source>
</evidence>
<comment type="caution">
    <text evidence="9">The sequence shown here is derived from an EMBL/GenBank/DDBJ whole genome shotgun (WGS) entry which is preliminary data.</text>
</comment>
<dbReference type="PRINTS" id="PR01488">
    <property type="entry name" value="RTXTOXINA"/>
</dbReference>
<dbReference type="InterPro" id="IPR001343">
    <property type="entry name" value="Hemolysn_Ca-bd"/>
</dbReference>
<keyword evidence="4" id="KW-0800">Toxin</keyword>
<dbReference type="GO" id="GO:0005509">
    <property type="term" value="F:calcium ion binding"/>
    <property type="evidence" value="ECO:0007669"/>
    <property type="project" value="InterPro"/>
</dbReference>
<organism evidence="9 10">
    <name type="scientific">Planotetraspora silvatica</name>
    <dbReference type="NCBI Taxonomy" id="234614"/>
    <lineage>
        <taxon>Bacteria</taxon>
        <taxon>Bacillati</taxon>
        <taxon>Actinomycetota</taxon>
        <taxon>Actinomycetes</taxon>
        <taxon>Streptosporangiales</taxon>
        <taxon>Streptosporangiaceae</taxon>
        <taxon>Planotetraspora</taxon>
    </lineage>
</organism>
<dbReference type="AlphaFoldDB" id="A0A8J3XWB1"/>
<comment type="subcellular location">
    <subcellularLocation>
        <location evidence="1">Membrane</location>
    </subcellularLocation>
    <subcellularLocation>
        <location evidence="2">Secreted</location>
    </subcellularLocation>
</comment>
<sequence length="615" mass="64365">MKRVPIRKSKVFTSLALTAVMFVALFSAPSLAFAADTPLPSPPLPAAVMDGRAPNGGVYDDDQLFYSFSTVGAISADGNTIAYSFISPAICTRCGTSSSLYVLNRKTGVRTPVTGWGPYDGVVGLSEDGSKLVYSMEECECWGGVWVQDLVTNTVTRVDQPTNSDYNPVGGASYDGVRTVVFQSMLPMIEGAGSYNWYIRDLQTGVTKLLKAPEAPAEQPWQTILNPVRSAVSPGGRFIRYTWQDVSLNEVTSVYDQVTGEYTRFTPSGTAGDISNAGKMPFLTTEQLVPQDTNGVSDLYLKDLVTGTVTLVSVDESGTATGAGSSRPEITRDSRYLTYVSTSGQTVFANLTTGARRALTGLDGTASSVSGSLLSRNGRYLLTNLRTESGRWGIGLRDQAQDCAGDFVTGSGSGTIFGSPVDDVLYGSPSPDVINGVGGNDVICGFGGDDVIDGGPGDDAVYGGDGNDQLEGNEGNDVVVGGLGSDTMNGGLGTDALLYTYATAGVNVDLNRLDDNGMPGEGDRVYNDFEQIYGSNLNDTISGRENGERLTGLGGDDLLLGQDGNDELWGGDGHDVLVGMAGNDFLNGGPGLNDSCAGGAGTNTFGDCKYTSNIP</sequence>
<feature type="chain" id="PRO_5035259534" description="Calcium-binding protein" evidence="8">
    <location>
        <begin position="35"/>
        <end position="615"/>
    </location>
</feature>
<reference evidence="9" key="1">
    <citation type="submission" date="2021-01" db="EMBL/GenBank/DDBJ databases">
        <title>Whole genome shotgun sequence of Planotetraspora silvatica NBRC 100141.</title>
        <authorList>
            <person name="Komaki H."/>
            <person name="Tamura T."/>
        </authorList>
    </citation>
    <scope>NUCLEOTIDE SEQUENCE</scope>
    <source>
        <strain evidence="9">NBRC 100141</strain>
    </source>
</reference>